<dbReference type="AlphaFoldDB" id="A0A9K3GKE8"/>
<protein>
    <recommendedName>
        <fullName evidence="1">non-specific serine/threonine protein kinase</fullName>
        <ecNumber evidence="1">2.7.11.1</ecNumber>
    </recommendedName>
</protein>
<dbReference type="EC" id="2.7.11.1" evidence="1"/>
<dbReference type="GO" id="GO:0005770">
    <property type="term" value="C:late endosome"/>
    <property type="evidence" value="ECO:0007669"/>
    <property type="project" value="TreeGrafter"/>
</dbReference>
<keyword evidence="2" id="KW-0808">Transferase</keyword>
<evidence type="ECO:0000256" key="5">
    <source>
        <dbReference type="ARBA" id="ARBA00022777"/>
    </source>
</evidence>
<comment type="caution">
    <text evidence="9">The sequence shown here is derived from an EMBL/GenBank/DDBJ whole genome shotgun (WGS) entry which is preliminary data.</text>
</comment>
<organism evidence="9 10">
    <name type="scientific">Kipferlia bialata</name>
    <dbReference type="NCBI Taxonomy" id="797122"/>
    <lineage>
        <taxon>Eukaryota</taxon>
        <taxon>Metamonada</taxon>
        <taxon>Carpediemonas-like organisms</taxon>
        <taxon>Kipferlia</taxon>
    </lineage>
</organism>
<accession>A0A9K3GKE8</accession>
<dbReference type="Gene3D" id="2.130.10.10">
    <property type="entry name" value="YVTN repeat-like/Quinoprotein amine dehydrogenase"/>
    <property type="match status" value="1"/>
</dbReference>
<keyword evidence="5" id="KW-0418">Kinase</keyword>
<dbReference type="InterPro" id="IPR036322">
    <property type="entry name" value="WD40_repeat_dom_sf"/>
</dbReference>
<dbReference type="InterPro" id="IPR045162">
    <property type="entry name" value="Vps15-like"/>
</dbReference>
<dbReference type="GO" id="GO:0034271">
    <property type="term" value="C:phosphatidylinositol 3-kinase complex, class III, type I"/>
    <property type="evidence" value="ECO:0007669"/>
    <property type="project" value="TreeGrafter"/>
</dbReference>
<keyword evidence="6" id="KW-0067">ATP-binding</keyword>
<feature type="region of interest" description="Disordered" evidence="7">
    <location>
        <begin position="605"/>
        <end position="656"/>
    </location>
</feature>
<evidence type="ECO:0000256" key="3">
    <source>
        <dbReference type="ARBA" id="ARBA00022737"/>
    </source>
</evidence>
<feature type="compositionally biased region" description="Polar residues" evidence="7">
    <location>
        <begin position="606"/>
        <end position="634"/>
    </location>
</feature>
<dbReference type="GO" id="GO:0006623">
    <property type="term" value="P:protein targeting to vacuole"/>
    <property type="evidence" value="ECO:0007669"/>
    <property type="project" value="TreeGrafter"/>
</dbReference>
<dbReference type="EMBL" id="BDIP01001991">
    <property type="protein sequence ID" value="GIQ85530.1"/>
    <property type="molecule type" value="Genomic_DNA"/>
</dbReference>
<dbReference type="GO" id="GO:0071561">
    <property type="term" value="C:nucleus-vacuole junction"/>
    <property type="evidence" value="ECO:0007669"/>
    <property type="project" value="TreeGrafter"/>
</dbReference>
<evidence type="ECO:0000256" key="4">
    <source>
        <dbReference type="ARBA" id="ARBA00022741"/>
    </source>
</evidence>
<name>A0A9K3GKE8_9EUKA</name>
<dbReference type="GO" id="GO:0045324">
    <property type="term" value="P:late endosome to vacuole transport"/>
    <property type="evidence" value="ECO:0007669"/>
    <property type="project" value="InterPro"/>
</dbReference>
<dbReference type="PANTHER" id="PTHR17583">
    <property type="entry name" value="PHOSPHOINOSITIDE 3-KINASE REGULATORY SUBUNIT 4"/>
    <property type="match status" value="1"/>
</dbReference>
<gene>
    <name evidence="9" type="ORF">KIPB_007209</name>
</gene>
<dbReference type="Pfam" id="PF22956">
    <property type="entry name" value="VPS15-like_hel"/>
    <property type="match status" value="1"/>
</dbReference>
<evidence type="ECO:0000313" key="9">
    <source>
        <dbReference type="EMBL" id="GIQ85530.1"/>
    </source>
</evidence>
<feature type="region of interest" description="Disordered" evidence="7">
    <location>
        <begin position="26"/>
        <end position="63"/>
    </location>
</feature>
<dbReference type="SUPFAM" id="SSF50978">
    <property type="entry name" value="WD40 repeat-like"/>
    <property type="match status" value="1"/>
</dbReference>
<dbReference type="GO" id="GO:0000166">
    <property type="term" value="F:nucleotide binding"/>
    <property type="evidence" value="ECO:0007669"/>
    <property type="project" value="UniProtKB-KW"/>
</dbReference>
<keyword evidence="4" id="KW-0547">Nucleotide-binding</keyword>
<feature type="region of interest" description="Disordered" evidence="7">
    <location>
        <begin position="335"/>
        <end position="365"/>
    </location>
</feature>
<dbReference type="Proteomes" id="UP000265618">
    <property type="component" value="Unassembled WGS sequence"/>
</dbReference>
<evidence type="ECO:0000313" key="10">
    <source>
        <dbReference type="Proteomes" id="UP000265618"/>
    </source>
</evidence>
<evidence type="ECO:0000256" key="2">
    <source>
        <dbReference type="ARBA" id="ARBA00022679"/>
    </source>
</evidence>
<dbReference type="InterPro" id="IPR015943">
    <property type="entry name" value="WD40/YVTN_repeat-like_dom_sf"/>
</dbReference>
<feature type="domain" description="Phosphatase 2A Regulatory Subunit A helical" evidence="8">
    <location>
        <begin position="95"/>
        <end position="207"/>
    </location>
</feature>
<evidence type="ECO:0000256" key="6">
    <source>
        <dbReference type="ARBA" id="ARBA00022840"/>
    </source>
</evidence>
<keyword evidence="3" id="KW-0677">Repeat</keyword>
<sequence length="885" mass="93363">MKGSSGIDKLNRFITGLFGTQSLALPSTGTASAPASRHHSRQSSAASVTRDRPRPQPVSPLPPAPPIPPVAVFAGALRSLETLVPAVEGVYPKLHVHVHALLLGGLAHPDLTVVATALLVGCRLVQGGHLSPSACVSLSSDVARLLLHPLQYIRRGAAAFLEAAASRLGPGLSLVTLVPLVRPMVSSVPLIITQESLAERVLPPLSLRGLKLAGTQHDRLLRGDIDLTSLDDCDRQAFHSLLPLLKRQSMMGERERERERERQKAAGGGSGLTGLPGLSELEEFAGDMRGGETDMAGGEKEYAVHNAAPPSSFAVSLPQSSHEVEVQNIARCPHLPPPGVYAPPVSVNRKDREAKRDRRDRDKDEGADVLGMLVASFPTVGTAVTGLAVSSDGWHMAVASHVGEVLLIPSPAVPVPVGVKEATIRGLPPVTCLHWCQDTLFVGTRDGLRVFKVHRVVEGGIPRVTGVELMAEHLPGEHCVAMAEWRQGRGCVTVTLSGCIILVDGDGAKSHASVQLPLHLGIALSLSLCPVSGEVLAVGTSAGHLVVFDLRFLLPVLVLASPSATPLNAVRLVSPTKAYVSGPGVVLLWDIAEGTTLMAHRLHQASLPSHSPTQSGASTPHQSQMSTAHSSLQGSARPFDGVGSGRTVPVPHPSLTAMNGVREREDRIIGDPQVLPHLASPGDAVPLPLARLLPQRVPGDVLCLAALWGTSTEQTQPKGAKTPSLSCSGLVLGCHDKHVRVWYPQGWKGTASRVHPYGMRLPYGNGVCTVPESVHPTAAAYPPEVHIAVGSSSAGIDVHREGAREGRDTWPRALLGNTDPQGSADGVRHADAVTHCVVYQPAVEYSALSQMACDSPTDAAVTPHPLLGYTYLVTADRTGEVKVWR</sequence>
<dbReference type="GO" id="GO:0016236">
    <property type="term" value="P:macroautophagy"/>
    <property type="evidence" value="ECO:0007669"/>
    <property type="project" value="InterPro"/>
</dbReference>
<dbReference type="GO" id="GO:0034272">
    <property type="term" value="C:phosphatidylinositol 3-kinase complex, class III, type II"/>
    <property type="evidence" value="ECO:0007669"/>
    <property type="project" value="TreeGrafter"/>
</dbReference>
<feature type="region of interest" description="Disordered" evidence="7">
    <location>
        <begin position="805"/>
        <end position="826"/>
    </location>
</feature>
<feature type="compositionally biased region" description="Basic and acidic residues" evidence="7">
    <location>
        <begin position="348"/>
        <end position="365"/>
    </location>
</feature>
<dbReference type="PANTHER" id="PTHR17583:SF0">
    <property type="entry name" value="PHOSPHOINOSITIDE 3-KINASE REGULATORY SUBUNIT 4"/>
    <property type="match status" value="1"/>
</dbReference>
<evidence type="ECO:0000256" key="1">
    <source>
        <dbReference type="ARBA" id="ARBA00012513"/>
    </source>
</evidence>
<dbReference type="GO" id="GO:0004674">
    <property type="term" value="F:protein serine/threonine kinase activity"/>
    <property type="evidence" value="ECO:0007669"/>
    <property type="project" value="InterPro"/>
</dbReference>
<evidence type="ECO:0000256" key="7">
    <source>
        <dbReference type="SAM" id="MobiDB-lite"/>
    </source>
</evidence>
<reference evidence="9 10" key="1">
    <citation type="journal article" date="2018" name="PLoS ONE">
        <title>The draft genome of Kipferlia bialata reveals reductive genome evolution in fornicate parasites.</title>
        <authorList>
            <person name="Tanifuji G."/>
            <person name="Takabayashi S."/>
            <person name="Kume K."/>
            <person name="Takagi M."/>
            <person name="Nakayama T."/>
            <person name="Kamikawa R."/>
            <person name="Inagaki Y."/>
            <person name="Hashimoto T."/>
        </authorList>
    </citation>
    <scope>NUCLEOTIDE SEQUENCE [LARGE SCALE GENOMIC DNA]</scope>
    <source>
        <strain evidence="9">NY0173</strain>
    </source>
</reference>
<keyword evidence="10" id="KW-1185">Reference proteome</keyword>
<feature type="region of interest" description="Disordered" evidence="7">
    <location>
        <begin position="249"/>
        <end position="278"/>
    </location>
</feature>
<proteinExistence type="predicted"/>
<dbReference type="InterPro" id="IPR055231">
    <property type="entry name" value="2AA_helical"/>
</dbReference>
<feature type="compositionally biased region" description="Basic and acidic residues" evidence="7">
    <location>
        <begin position="252"/>
        <end position="264"/>
    </location>
</feature>
<dbReference type="OrthoDB" id="242910at2759"/>
<evidence type="ECO:0000259" key="8">
    <source>
        <dbReference type="Pfam" id="PF22956"/>
    </source>
</evidence>